<protein>
    <submittedName>
        <fullName evidence="1">Uncharacterized protein</fullName>
    </submittedName>
</protein>
<dbReference type="EMBL" id="DTMF01000275">
    <property type="protein sequence ID" value="HGF34958.1"/>
    <property type="molecule type" value="Genomic_DNA"/>
</dbReference>
<dbReference type="AlphaFoldDB" id="A0A7C3UYU7"/>
<name>A0A7C3UYU7_9BACT</name>
<sequence length="75" mass="8586">MVKKSSEDGEDLVARLRISDGRYEACCEYCGAWREVQVRQLPGDLFFENYQADFSCCGVSQTARLAVEKDELDFH</sequence>
<comment type="caution">
    <text evidence="1">The sequence shown here is derived from an EMBL/GenBank/DDBJ whole genome shotgun (WGS) entry which is preliminary data.</text>
</comment>
<proteinExistence type="predicted"/>
<gene>
    <name evidence="1" type="ORF">ENW96_11340</name>
</gene>
<accession>A0A7C3UYU7</accession>
<evidence type="ECO:0000313" key="1">
    <source>
        <dbReference type="EMBL" id="HGF34958.1"/>
    </source>
</evidence>
<organism evidence="1">
    <name type="scientific">Desulfobacca acetoxidans</name>
    <dbReference type="NCBI Taxonomy" id="60893"/>
    <lineage>
        <taxon>Bacteria</taxon>
        <taxon>Pseudomonadati</taxon>
        <taxon>Thermodesulfobacteriota</taxon>
        <taxon>Desulfobaccia</taxon>
        <taxon>Desulfobaccales</taxon>
        <taxon>Desulfobaccaceae</taxon>
        <taxon>Desulfobacca</taxon>
    </lineage>
</organism>
<reference evidence="1" key="1">
    <citation type="journal article" date="2020" name="mSystems">
        <title>Genome- and Community-Level Interaction Insights into Carbon Utilization and Element Cycling Functions of Hydrothermarchaeota in Hydrothermal Sediment.</title>
        <authorList>
            <person name="Zhou Z."/>
            <person name="Liu Y."/>
            <person name="Xu W."/>
            <person name="Pan J."/>
            <person name="Luo Z.H."/>
            <person name="Li M."/>
        </authorList>
    </citation>
    <scope>NUCLEOTIDE SEQUENCE [LARGE SCALE GENOMIC DNA]</scope>
    <source>
        <strain evidence="1">SpSt-897</strain>
    </source>
</reference>